<accession>A0ABM8UGX7</accession>
<dbReference type="EMBL" id="OU015430">
    <property type="protein sequence ID" value="CAG4975510.1"/>
    <property type="molecule type" value="Genomic_DNA"/>
</dbReference>
<evidence type="ECO:0000313" key="2">
    <source>
        <dbReference type="EMBL" id="CAG4975510.1"/>
    </source>
</evidence>
<proteinExistence type="predicted"/>
<organism evidence="2 3">
    <name type="scientific">Novilysobacter luteus</name>
    <dbReference type="NCBI Taxonomy" id="2822368"/>
    <lineage>
        <taxon>Bacteria</taxon>
        <taxon>Pseudomonadati</taxon>
        <taxon>Pseudomonadota</taxon>
        <taxon>Gammaproteobacteria</taxon>
        <taxon>Lysobacterales</taxon>
        <taxon>Lysobacteraceae</taxon>
        <taxon>Novilysobacter</taxon>
    </lineage>
</organism>
<keyword evidence="1" id="KW-0732">Signal</keyword>
<evidence type="ECO:0000313" key="3">
    <source>
        <dbReference type="Proteomes" id="UP000680116"/>
    </source>
</evidence>
<gene>
    <name evidence="2" type="ORF">LYB30171_01943</name>
</gene>
<keyword evidence="3" id="KW-1185">Reference proteome</keyword>
<dbReference type="Proteomes" id="UP000680116">
    <property type="component" value="Chromosome"/>
</dbReference>
<reference evidence="2 3" key="1">
    <citation type="submission" date="2021-04" db="EMBL/GenBank/DDBJ databases">
        <authorList>
            <person name="Rodrigo-Torres L."/>
            <person name="Arahal R. D."/>
            <person name="Lucena T."/>
        </authorList>
    </citation>
    <scope>NUCLEOTIDE SEQUENCE [LARGE SCALE GENOMIC DNA]</scope>
    <source>
        <strain evidence="2 3">CECT 30171</strain>
    </source>
</reference>
<evidence type="ECO:0000256" key="1">
    <source>
        <dbReference type="SAM" id="SignalP"/>
    </source>
</evidence>
<dbReference type="RefSeq" id="WP_215218493.1">
    <property type="nucleotide sequence ID" value="NZ_OU015430.1"/>
</dbReference>
<feature type="signal peptide" evidence="1">
    <location>
        <begin position="1"/>
        <end position="21"/>
    </location>
</feature>
<name>A0ABM8UGX7_9GAMM</name>
<sequence length="75" mass="7881">MKAISRIAVISVAVAGLAACASMDDRGATLSPETSPIGPDKAYMSRVEKIASRRGIEVMWVNPPVKHETLVASGD</sequence>
<feature type="chain" id="PRO_5046412378" evidence="1">
    <location>
        <begin position="22"/>
        <end position="75"/>
    </location>
</feature>
<dbReference type="PROSITE" id="PS51257">
    <property type="entry name" value="PROKAR_LIPOPROTEIN"/>
    <property type="match status" value="1"/>
</dbReference>
<protein>
    <submittedName>
        <fullName evidence="2">Uncharacterized protein</fullName>
    </submittedName>
</protein>